<dbReference type="Proteomes" id="UP001056120">
    <property type="component" value="Linkage Group LG03"/>
</dbReference>
<protein>
    <submittedName>
        <fullName evidence="1">Uncharacterized protein</fullName>
    </submittedName>
</protein>
<evidence type="ECO:0000313" key="1">
    <source>
        <dbReference type="EMBL" id="KAI3820963.1"/>
    </source>
</evidence>
<reference evidence="1 2" key="2">
    <citation type="journal article" date="2022" name="Mol. Ecol. Resour.">
        <title>The genomes of chicory, endive, great burdock and yacon provide insights into Asteraceae paleo-polyploidization history and plant inulin production.</title>
        <authorList>
            <person name="Fan W."/>
            <person name="Wang S."/>
            <person name="Wang H."/>
            <person name="Wang A."/>
            <person name="Jiang F."/>
            <person name="Liu H."/>
            <person name="Zhao H."/>
            <person name="Xu D."/>
            <person name="Zhang Y."/>
        </authorList>
    </citation>
    <scope>NUCLEOTIDE SEQUENCE [LARGE SCALE GENOMIC DNA]</scope>
    <source>
        <strain evidence="2">cv. Yunnan</strain>
        <tissue evidence="1">Leaves</tissue>
    </source>
</reference>
<dbReference type="EMBL" id="CM042020">
    <property type="protein sequence ID" value="KAI3820963.1"/>
    <property type="molecule type" value="Genomic_DNA"/>
</dbReference>
<sequence>MHMQLLPHDCVVIFNRTDFGASSISLPNGKCHEDPNERVLKKDCTAHYVEYDVAWNSIRPLNVLTDNWCSSGALMPDGNLVQTGGYNDALLEFLTNVISAIGKR</sequence>
<reference evidence="2" key="1">
    <citation type="journal article" date="2022" name="Mol. Ecol. Resour.">
        <title>The genomes of chicory, endive, great burdock and yacon provide insights into Asteraceae palaeo-polyploidization history and plant inulin production.</title>
        <authorList>
            <person name="Fan W."/>
            <person name="Wang S."/>
            <person name="Wang H."/>
            <person name="Wang A."/>
            <person name="Jiang F."/>
            <person name="Liu H."/>
            <person name="Zhao H."/>
            <person name="Xu D."/>
            <person name="Zhang Y."/>
        </authorList>
    </citation>
    <scope>NUCLEOTIDE SEQUENCE [LARGE SCALE GENOMIC DNA]</scope>
    <source>
        <strain evidence="2">cv. Yunnan</strain>
    </source>
</reference>
<evidence type="ECO:0000313" key="2">
    <source>
        <dbReference type="Proteomes" id="UP001056120"/>
    </source>
</evidence>
<organism evidence="1 2">
    <name type="scientific">Smallanthus sonchifolius</name>
    <dbReference type="NCBI Taxonomy" id="185202"/>
    <lineage>
        <taxon>Eukaryota</taxon>
        <taxon>Viridiplantae</taxon>
        <taxon>Streptophyta</taxon>
        <taxon>Embryophyta</taxon>
        <taxon>Tracheophyta</taxon>
        <taxon>Spermatophyta</taxon>
        <taxon>Magnoliopsida</taxon>
        <taxon>eudicotyledons</taxon>
        <taxon>Gunneridae</taxon>
        <taxon>Pentapetalae</taxon>
        <taxon>asterids</taxon>
        <taxon>campanulids</taxon>
        <taxon>Asterales</taxon>
        <taxon>Asteraceae</taxon>
        <taxon>Asteroideae</taxon>
        <taxon>Heliantheae alliance</taxon>
        <taxon>Millerieae</taxon>
        <taxon>Smallanthus</taxon>
    </lineage>
</organism>
<gene>
    <name evidence="1" type="ORF">L1987_08519</name>
</gene>
<name>A0ACB9JM04_9ASTR</name>
<accession>A0ACB9JM04</accession>
<comment type="caution">
    <text evidence="1">The sequence shown here is derived from an EMBL/GenBank/DDBJ whole genome shotgun (WGS) entry which is preliminary data.</text>
</comment>
<proteinExistence type="predicted"/>
<keyword evidence="2" id="KW-1185">Reference proteome</keyword>